<name>A0AAN9UKE0_9PEZI</name>
<reference evidence="2 3" key="1">
    <citation type="submission" date="2024-02" db="EMBL/GenBank/DDBJ databases">
        <title>De novo assembly and annotation of 12 fungi associated with fruit tree decline syndrome in Ontario, Canada.</title>
        <authorList>
            <person name="Sulman M."/>
            <person name="Ellouze W."/>
            <person name="Ilyukhin E."/>
        </authorList>
    </citation>
    <scope>NUCLEOTIDE SEQUENCE [LARGE SCALE GENOMIC DNA]</scope>
    <source>
        <strain evidence="2 3">M11/M66-122</strain>
    </source>
</reference>
<proteinExistence type="predicted"/>
<feature type="chain" id="PRO_5042810621" evidence="1">
    <location>
        <begin position="19"/>
        <end position="90"/>
    </location>
</feature>
<organism evidence="2 3">
    <name type="scientific">Diatrype stigma</name>
    <dbReference type="NCBI Taxonomy" id="117547"/>
    <lineage>
        <taxon>Eukaryota</taxon>
        <taxon>Fungi</taxon>
        <taxon>Dikarya</taxon>
        <taxon>Ascomycota</taxon>
        <taxon>Pezizomycotina</taxon>
        <taxon>Sordariomycetes</taxon>
        <taxon>Xylariomycetidae</taxon>
        <taxon>Xylariales</taxon>
        <taxon>Diatrypaceae</taxon>
        <taxon>Diatrype</taxon>
    </lineage>
</organism>
<evidence type="ECO:0000313" key="2">
    <source>
        <dbReference type="EMBL" id="KAK7749053.1"/>
    </source>
</evidence>
<gene>
    <name evidence="2" type="ORF">SLS62_008448</name>
</gene>
<keyword evidence="1" id="KW-0732">Signal</keyword>
<keyword evidence="3" id="KW-1185">Reference proteome</keyword>
<dbReference type="EMBL" id="JAKJXP020000079">
    <property type="protein sequence ID" value="KAK7749053.1"/>
    <property type="molecule type" value="Genomic_DNA"/>
</dbReference>
<dbReference type="AlphaFoldDB" id="A0AAN9UKE0"/>
<comment type="caution">
    <text evidence="2">The sequence shown here is derived from an EMBL/GenBank/DDBJ whole genome shotgun (WGS) entry which is preliminary data.</text>
</comment>
<feature type="signal peptide" evidence="1">
    <location>
        <begin position="1"/>
        <end position="18"/>
    </location>
</feature>
<evidence type="ECO:0000256" key="1">
    <source>
        <dbReference type="SAM" id="SignalP"/>
    </source>
</evidence>
<protein>
    <submittedName>
        <fullName evidence="2">Uncharacterized protein</fullName>
    </submittedName>
</protein>
<dbReference type="Proteomes" id="UP001320420">
    <property type="component" value="Unassembled WGS sequence"/>
</dbReference>
<accession>A0AAN9UKE0</accession>
<sequence length="90" mass="9522">MIPVYKVIMASLPCILQAAAVPSGSGPAESQLSQKIENRFCVPPSNCGSPVGDCLFCCNLEVYPNSATCHSHGAVCDNGSTKWHCDDTTF</sequence>
<evidence type="ECO:0000313" key="3">
    <source>
        <dbReference type="Proteomes" id="UP001320420"/>
    </source>
</evidence>